<keyword evidence="14" id="KW-1185">Reference proteome</keyword>
<comment type="subunit">
    <text evidence="4">Monomer.</text>
</comment>
<organism evidence="13 14">
    <name type="scientific">Geodia barretti</name>
    <name type="common">Barrett's horny sponge</name>
    <dbReference type="NCBI Taxonomy" id="519541"/>
    <lineage>
        <taxon>Eukaryota</taxon>
        <taxon>Metazoa</taxon>
        <taxon>Porifera</taxon>
        <taxon>Demospongiae</taxon>
        <taxon>Heteroscleromorpha</taxon>
        <taxon>Tetractinellida</taxon>
        <taxon>Astrophorina</taxon>
        <taxon>Geodiidae</taxon>
        <taxon>Geodia</taxon>
    </lineage>
</organism>
<dbReference type="GO" id="GO:0003676">
    <property type="term" value="F:nucleic acid binding"/>
    <property type="evidence" value="ECO:0007669"/>
    <property type="project" value="InterPro"/>
</dbReference>
<dbReference type="AlphaFoldDB" id="A0AA35W8X3"/>
<evidence type="ECO:0000256" key="6">
    <source>
        <dbReference type="ARBA" id="ARBA00022722"/>
    </source>
</evidence>
<dbReference type="EC" id="3.1.26.4" evidence="5"/>
<dbReference type="SUPFAM" id="SSF53098">
    <property type="entry name" value="Ribonuclease H-like"/>
    <property type="match status" value="1"/>
</dbReference>
<dbReference type="GO" id="GO:0043137">
    <property type="term" value="P:DNA replication, removal of RNA primer"/>
    <property type="evidence" value="ECO:0007669"/>
    <property type="project" value="TreeGrafter"/>
</dbReference>
<evidence type="ECO:0000313" key="13">
    <source>
        <dbReference type="EMBL" id="CAI8012518.1"/>
    </source>
</evidence>
<comment type="catalytic activity">
    <reaction evidence="1">
        <text>Endonucleolytic cleavage to 5'-phosphomonoester.</text>
        <dbReference type="EC" id="3.1.26.4"/>
    </reaction>
</comment>
<keyword evidence="8" id="KW-0255">Endonuclease</keyword>
<evidence type="ECO:0000313" key="14">
    <source>
        <dbReference type="Proteomes" id="UP001174909"/>
    </source>
</evidence>
<comment type="similarity">
    <text evidence="3">Belongs to the RNase H family.</text>
</comment>
<evidence type="ECO:0000256" key="4">
    <source>
        <dbReference type="ARBA" id="ARBA00011245"/>
    </source>
</evidence>
<evidence type="ECO:0000259" key="12">
    <source>
        <dbReference type="PROSITE" id="PS50879"/>
    </source>
</evidence>
<reference evidence="13" key="1">
    <citation type="submission" date="2023-03" db="EMBL/GenBank/DDBJ databases">
        <authorList>
            <person name="Steffen K."/>
            <person name="Cardenas P."/>
        </authorList>
    </citation>
    <scope>NUCLEOTIDE SEQUENCE</scope>
</reference>
<dbReference type="InterPro" id="IPR036397">
    <property type="entry name" value="RNaseH_sf"/>
</dbReference>
<dbReference type="PANTHER" id="PTHR10642:SF26">
    <property type="entry name" value="RIBONUCLEASE H1"/>
    <property type="match status" value="1"/>
</dbReference>
<protein>
    <recommendedName>
        <fullName evidence="5">ribonuclease H</fullName>
        <ecNumber evidence="5">3.1.26.4</ecNumber>
    </recommendedName>
</protein>
<evidence type="ECO:0000256" key="7">
    <source>
        <dbReference type="ARBA" id="ARBA00022723"/>
    </source>
</evidence>
<dbReference type="InterPro" id="IPR050092">
    <property type="entry name" value="RNase_H"/>
</dbReference>
<dbReference type="Pfam" id="PF00075">
    <property type="entry name" value="RNase_H"/>
    <property type="match status" value="1"/>
</dbReference>
<feature type="domain" description="RNase H type-1" evidence="12">
    <location>
        <begin position="1"/>
        <end position="139"/>
    </location>
</feature>
<dbReference type="InterPro" id="IPR022892">
    <property type="entry name" value="RNaseHI"/>
</dbReference>
<dbReference type="CDD" id="cd09278">
    <property type="entry name" value="RNase_HI_prokaryote_like"/>
    <property type="match status" value="1"/>
</dbReference>
<dbReference type="Proteomes" id="UP001174909">
    <property type="component" value="Unassembled WGS sequence"/>
</dbReference>
<feature type="region of interest" description="Disordered" evidence="11">
    <location>
        <begin position="1"/>
        <end position="51"/>
    </location>
</feature>
<keyword evidence="7" id="KW-0479">Metal-binding</keyword>
<dbReference type="InterPro" id="IPR012337">
    <property type="entry name" value="RNaseH-like_sf"/>
</dbReference>
<feature type="non-terminal residue" evidence="13">
    <location>
        <position position="1"/>
    </location>
</feature>
<dbReference type="PROSITE" id="PS50879">
    <property type="entry name" value="RNASE_H_1"/>
    <property type="match status" value="1"/>
</dbReference>
<evidence type="ECO:0000256" key="5">
    <source>
        <dbReference type="ARBA" id="ARBA00012180"/>
    </source>
</evidence>
<dbReference type="EMBL" id="CASHTH010001190">
    <property type="protein sequence ID" value="CAI8012518.1"/>
    <property type="molecule type" value="Genomic_DNA"/>
</dbReference>
<dbReference type="GO" id="GO:0046872">
    <property type="term" value="F:metal ion binding"/>
    <property type="evidence" value="ECO:0007669"/>
    <property type="project" value="UniProtKB-KW"/>
</dbReference>
<accession>A0AA35W8X3</accession>
<comment type="caution">
    <text evidence="13">The sequence shown here is derived from an EMBL/GenBank/DDBJ whole genome shotgun (WGS) entry which is preliminary data.</text>
</comment>
<comment type="cofactor">
    <cofactor evidence="2">
        <name>Mg(2+)</name>
        <dbReference type="ChEBI" id="CHEBI:18420"/>
    </cofactor>
</comment>
<evidence type="ECO:0000256" key="9">
    <source>
        <dbReference type="ARBA" id="ARBA00022801"/>
    </source>
</evidence>
<keyword evidence="9" id="KW-0378">Hydrolase</keyword>
<evidence type="ECO:0000256" key="2">
    <source>
        <dbReference type="ARBA" id="ARBA00001946"/>
    </source>
</evidence>
<dbReference type="GO" id="GO:0004523">
    <property type="term" value="F:RNA-DNA hybrid ribonuclease activity"/>
    <property type="evidence" value="ECO:0007669"/>
    <property type="project" value="UniProtKB-EC"/>
</dbReference>
<dbReference type="Gene3D" id="3.30.420.10">
    <property type="entry name" value="Ribonuclease H-like superfamily/Ribonuclease H"/>
    <property type="match status" value="1"/>
</dbReference>
<evidence type="ECO:0000256" key="10">
    <source>
        <dbReference type="ARBA" id="ARBA00022842"/>
    </source>
</evidence>
<name>A0AA35W8X3_GEOBA</name>
<evidence type="ECO:0000256" key="3">
    <source>
        <dbReference type="ARBA" id="ARBA00005300"/>
    </source>
</evidence>
<proteinExistence type="inferred from homology"/>
<dbReference type="PANTHER" id="PTHR10642">
    <property type="entry name" value="RIBONUCLEASE H1"/>
    <property type="match status" value="1"/>
</dbReference>
<dbReference type="InterPro" id="IPR002156">
    <property type="entry name" value="RNaseH_domain"/>
</dbReference>
<sequence>RPNTHRRRLPGQPRPWRLWRRSPLRRPQQGIERRLPPHHQQPHGTAGRHQGLESLNQPCKVALYSDSKYVVDAMAKGWAVKWRASGWMRNKRDKAVNPDLWARLLDLCGTHDVDFQWVKGHAGVADNERCDRLAVSAANQPSLPEDPGYPPRT</sequence>
<evidence type="ECO:0000256" key="11">
    <source>
        <dbReference type="SAM" id="MobiDB-lite"/>
    </source>
</evidence>
<keyword evidence="10" id="KW-0460">Magnesium</keyword>
<evidence type="ECO:0000256" key="1">
    <source>
        <dbReference type="ARBA" id="ARBA00000077"/>
    </source>
</evidence>
<gene>
    <name evidence="13" type="ORF">GBAR_LOCUS8030</name>
</gene>
<evidence type="ECO:0000256" key="8">
    <source>
        <dbReference type="ARBA" id="ARBA00022759"/>
    </source>
</evidence>
<keyword evidence="6" id="KW-0540">Nuclease</keyword>